<dbReference type="Proteomes" id="UP001303407">
    <property type="component" value="Chromosome"/>
</dbReference>
<feature type="coiled-coil region" evidence="1">
    <location>
        <begin position="371"/>
        <end position="405"/>
    </location>
</feature>
<dbReference type="EMBL" id="CP134536">
    <property type="protein sequence ID" value="WNH11945.1"/>
    <property type="molecule type" value="Genomic_DNA"/>
</dbReference>
<proteinExistence type="predicted"/>
<dbReference type="RefSeq" id="WP_415861925.1">
    <property type="nucleotide sequence ID" value="NZ_CP134536.1"/>
</dbReference>
<keyword evidence="2" id="KW-0472">Membrane</keyword>
<protein>
    <recommendedName>
        <fullName evidence="5">Tetratricopeptide repeat protein</fullName>
    </recommendedName>
</protein>
<dbReference type="SUPFAM" id="SSF48452">
    <property type="entry name" value="TPR-like"/>
    <property type="match status" value="1"/>
</dbReference>
<accession>A0ABY9Y1W9</accession>
<dbReference type="SUPFAM" id="SSF46894">
    <property type="entry name" value="C-terminal effector domain of the bipartite response regulators"/>
    <property type="match status" value="1"/>
</dbReference>
<reference evidence="3 4" key="1">
    <citation type="submission" date="2023-09" db="EMBL/GenBank/DDBJ databases">
        <title>Thalassobella suaedae gen. nov., sp. nov., a marine bacterium of the family Flavobacteriaceae isolated from a halophyte Suaeda japonica.</title>
        <authorList>
            <person name="Lee S.Y."/>
            <person name="Hwang C.Y."/>
        </authorList>
    </citation>
    <scope>NUCLEOTIDE SEQUENCE [LARGE SCALE GENOMIC DNA]</scope>
    <source>
        <strain evidence="3 4">HL-DH10</strain>
    </source>
</reference>
<evidence type="ECO:0000256" key="2">
    <source>
        <dbReference type="SAM" id="Phobius"/>
    </source>
</evidence>
<dbReference type="Pfam" id="PF13181">
    <property type="entry name" value="TPR_8"/>
    <property type="match status" value="1"/>
</dbReference>
<gene>
    <name evidence="3" type="ORF">RHP49_13705</name>
</gene>
<dbReference type="Gene3D" id="1.25.40.10">
    <property type="entry name" value="Tetratricopeptide repeat domain"/>
    <property type="match status" value="2"/>
</dbReference>
<evidence type="ECO:0000313" key="4">
    <source>
        <dbReference type="Proteomes" id="UP001303407"/>
    </source>
</evidence>
<organism evidence="3 4">
    <name type="scientific">Thalassobellus suaedae</name>
    <dbReference type="NCBI Taxonomy" id="3074124"/>
    <lineage>
        <taxon>Bacteria</taxon>
        <taxon>Pseudomonadati</taxon>
        <taxon>Bacteroidota</taxon>
        <taxon>Flavobacteriia</taxon>
        <taxon>Flavobacteriales</taxon>
        <taxon>Flavobacteriaceae</taxon>
        <taxon>Thalassobellus</taxon>
    </lineage>
</organism>
<evidence type="ECO:0008006" key="5">
    <source>
        <dbReference type="Google" id="ProtNLM"/>
    </source>
</evidence>
<dbReference type="InterPro" id="IPR011990">
    <property type="entry name" value="TPR-like_helical_dom_sf"/>
</dbReference>
<feature type="transmembrane region" description="Helical" evidence="2">
    <location>
        <begin position="348"/>
        <end position="368"/>
    </location>
</feature>
<dbReference type="InterPro" id="IPR019734">
    <property type="entry name" value="TPR_rpt"/>
</dbReference>
<keyword evidence="2" id="KW-1133">Transmembrane helix</keyword>
<name>A0ABY9Y1W9_9FLAO</name>
<evidence type="ECO:0000313" key="3">
    <source>
        <dbReference type="EMBL" id="WNH11945.1"/>
    </source>
</evidence>
<keyword evidence="4" id="KW-1185">Reference proteome</keyword>
<dbReference type="SMART" id="SM00028">
    <property type="entry name" value="TPR"/>
    <property type="match status" value="3"/>
</dbReference>
<sequence length="537" mass="63590">MKGFYIVWIGFMVCFCELYSQNNFAQDSLYLKEKGLKYRNPDSLAFHLKKDYQLKLKEKDTISAIATLIELSQLYSHNVNYGKSYDNYWEALLLADQSKDSISMFKVYHGLGWLYLFYKRDDEALKKFNVSNKIIKQLINKKNKDLMLGYVGGNYFAITNLYRDIKEYDKMGIYLDSCFQVQNELKNRPKSYYFEAESGYLASVKGNYEEALQKLNNAKNHFELNDPSYQVLLEMFFGDVYLRMGKLDETIFHYKKSLEISSKYKRHLNNDLIVNESLSNTFLKQNNFKEAYKYLKDAKTLNEQVFGRTSDNNRHLLEIKDLYRIEKKRLADNETQNRLLQLENEDKIWFLKSIILGVSIVFLIIFGFSTIRNIRNRHANEKRILKETQKLKTQKHKEIIELKNKELTESALRLVEKDEFIASIKNRLENQKDKIDVNVIKRILRSMQGNPNNNWEEFEARFTSINKSFYSNLKKGFPHLKQTDLKVCALVKLNFPSKDMSKLLGISVESVHTSRHRLRKKLNLDRNENLEEFIDNF</sequence>
<keyword evidence="2" id="KW-0812">Transmembrane</keyword>
<dbReference type="InterPro" id="IPR016032">
    <property type="entry name" value="Sig_transdc_resp-reg_C-effctor"/>
</dbReference>
<keyword evidence="1" id="KW-0175">Coiled coil</keyword>
<evidence type="ECO:0000256" key="1">
    <source>
        <dbReference type="SAM" id="Coils"/>
    </source>
</evidence>